<dbReference type="InterPro" id="IPR023214">
    <property type="entry name" value="HAD_sf"/>
</dbReference>
<proteinExistence type="predicted"/>
<reference evidence="2 3" key="1">
    <citation type="submission" date="2011-11" db="EMBL/GenBank/DDBJ databases">
        <title>Complete genome sequence of thermophilic Geobacillus thermoleovorans CCB_US3_UF5.</title>
        <authorList>
            <person name="Muhd Sakaff M.K.L."/>
            <person name="Abdul Rahman A.Y."/>
            <person name="Saito J.A."/>
            <person name="Hou S."/>
            <person name="Alam M."/>
        </authorList>
    </citation>
    <scope>NUCLEOTIDE SEQUENCE [LARGE SCALE GENOMIC DNA]</scope>
    <source>
        <strain evidence="2 3">CCB_US3_UF5</strain>
    </source>
</reference>
<sequence length="619" mass="70963">MTEKESLKKLKELAKKNERIRVNDIKSLLQHITTPIGQEKAGKLIRKIESDGIPAKVAFVGSHTIQGFENATAFEATKRNLSIQTFMGGFNQWRFLMLQPGSDLDHFNPDVTVCSLDESVIFQHIGDKGWSVNSLSSSLDQAFAEIKQVLTVYTERTAKTIVLHTIPLPLNDWKTVTNYRDKQQLSILWRKFNQNLLNLYTVLENVIVLDFEVLTQNAGEIRDQRMKYYASMSYTANVWQVLSKELASILASIKGLTKKVLALDLDHTLWGGVIGDDGVHGVQLSKEFPGNQFYAFQQTIKRLQEQGVLLTIASKNDWDNVKDIFTSHDDMILKEDDFVQISCNWGPKSESLANMANRLNLGKDSFVFVDDNPFERELVSSHLPEVTVIPLSKDPSLYVHDLLIDGYFNTLVLTDEDRTRSEKYKQMLKREELKEAAASIEEYLLQLEMELDLFAVASSHIPRITQLSQRTNQFNLTTTRLTESDVSAISNSNSHRLYGFRLKDKFGDNGIVGYVHVTQEEDRWLIENFVMSCRVFQRKVETEVLRLILEDAKSQGVAEVIGIYKPSAKNKLVADFYKQHGFEYVDQGDYGTRWVYRFKTEIEKVEWIQLRSSKERVNV</sequence>
<keyword evidence="3" id="KW-1185">Reference proteome</keyword>
<evidence type="ECO:0000313" key="2">
    <source>
        <dbReference type="EMBL" id="AEV19298.1"/>
    </source>
</evidence>
<organism evidence="2 3">
    <name type="scientific">Geobacillus thermoleovorans CCB_US3_UF5</name>
    <dbReference type="NCBI Taxonomy" id="1111068"/>
    <lineage>
        <taxon>Bacteria</taxon>
        <taxon>Bacillati</taxon>
        <taxon>Bacillota</taxon>
        <taxon>Bacilli</taxon>
        <taxon>Bacillales</taxon>
        <taxon>Anoxybacillaceae</taxon>
        <taxon>Geobacillus</taxon>
        <taxon>Geobacillus thermoleovorans group</taxon>
    </lineage>
</organism>
<dbReference type="InterPro" id="IPR036412">
    <property type="entry name" value="HAD-like_sf"/>
</dbReference>
<dbReference type="Gene3D" id="3.40.50.1110">
    <property type="entry name" value="SGNH hydrolase"/>
    <property type="match status" value="1"/>
</dbReference>
<dbReference type="Proteomes" id="UP000005636">
    <property type="component" value="Chromosome"/>
</dbReference>
<dbReference type="InterPro" id="IPR036514">
    <property type="entry name" value="SGNH_hydro_sf"/>
</dbReference>
<dbReference type="InterPro" id="IPR016181">
    <property type="entry name" value="Acyl_CoA_acyltransferase"/>
</dbReference>
<dbReference type="RefSeq" id="WP_014195824.1">
    <property type="nucleotide sequence ID" value="NC_016593.1"/>
</dbReference>
<feature type="domain" description="BF1531-like N-terminal" evidence="1">
    <location>
        <begin position="56"/>
        <end position="249"/>
    </location>
</feature>
<evidence type="ECO:0000313" key="3">
    <source>
        <dbReference type="Proteomes" id="UP000005636"/>
    </source>
</evidence>
<dbReference type="SUPFAM" id="SSF55729">
    <property type="entry name" value="Acyl-CoA N-acyltransferases (Nat)"/>
    <property type="match status" value="1"/>
</dbReference>
<dbReference type="SUPFAM" id="SSF56784">
    <property type="entry name" value="HAD-like"/>
    <property type="match status" value="1"/>
</dbReference>
<dbReference type="NCBIfam" id="TIGR01686">
    <property type="entry name" value="FkbH"/>
    <property type="match status" value="1"/>
</dbReference>
<protein>
    <recommendedName>
        <fullName evidence="1">BF1531-like N-terminal domain-containing protein</fullName>
    </recommendedName>
</protein>
<dbReference type="InterPro" id="IPR010037">
    <property type="entry name" value="FkbH_domain"/>
</dbReference>
<evidence type="ECO:0000259" key="1">
    <source>
        <dbReference type="Pfam" id="PF21211"/>
    </source>
</evidence>
<dbReference type="InterPro" id="IPR010033">
    <property type="entry name" value="HAD_SF_ppase_IIIC"/>
</dbReference>
<dbReference type="Pfam" id="PF21211">
    <property type="entry name" value="FkbH_N"/>
    <property type="match status" value="1"/>
</dbReference>
<dbReference type="Gene3D" id="3.40.50.1000">
    <property type="entry name" value="HAD superfamily/HAD-like"/>
    <property type="match status" value="1"/>
</dbReference>
<accession>A0ABM5MHV5</accession>
<dbReference type="EMBL" id="CP003125">
    <property type="protein sequence ID" value="AEV19298.1"/>
    <property type="molecule type" value="Genomic_DNA"/>
</dbReference>
<dbReference type="Gene3D" id="3.40.630.30">
    <property type="match status" value="1"/>
</dbReference>
<dbReference type="NCBIfam" id="TIGR01681">
    <property type="entry name" value="HAD-SF-IIIC"/>
    <property type="match status" value="1"/>
</dbReference>
<gene>
    <name evidence="2" type="ORF">GTCCBUS3UF5_19900</name>
</gene>
<name>A0ABM5MHV5_GEOTH</name>
<dbReference type="InterPro" id="IPR049369">
    <property type="entry name" value="BF1531-like_N"/>
</dbReference>